<dbReference type="InterPro" id="IPR032307">
    <property type="entry name" value="PepSY_TM-like_2"/>
</dbReference>
<keyword evidence="1" id="KW-0812">Transmembrane</keyword>
<evidence type="ECO:0000313" key="3">
    <source>
        <dbReference type="Proteomes" id="UP000664654"/>
    </source>
</evidence>
<name>A0A939DMD9_9ALTE</name>
<accession>A0A939DMD9</accession>
<dbReference type="EMBL" id="JAFKCV010000004">
    <property type="protein sequence ID" value="MBN7825438.1"/>
    <property type="molecule type" value="Genomic_DNA"/>
</dbReference>
<gene>
    <name evidence="2" type="ORF">J0A66_09415</name>
</gene>
<evidence type="ECO:0000256" key="1">
    <source>
        <dbReference type="SAM" id="Phobius"/>
    </source>
</evidence>
<keyword evidence="1" id="KW-0472">Membrane</keyword>
<dbReference type="PANTHER" id="PTHR40115:SF1">
    <property type="entry name" value="INNER MEMBRANE PROTEIN WITH PEPSY TM HELIX"/>
    <property type="match status" value="1"/>
</dbReference>
<comment type="caution">
    <text evidence="2">The sequence shown here is derived from an EMBL/GenBank/DDBJ whole genome shotgun (WGS) entry which is preliminary data.</text>
</comment>
<dbReference type="RefSeq" id="WP_206573545.1">
    <property type="nucleotide sequence ID" value="NZ_JAFKCV010000004.1"/>
</dbReference>
<feature type="transmembrane region" description="Helical" evidence="1">
    <location>
        <begin position="182"/>
        <end position="202"/>
    </location>
</feature>
<keyword evidence="3" id="KW-1185">Reference proteome</keyword>
<proteinExistence type="predicted"/>
<reference evidence="2" key="1">
    <citation type="submission" date="2021-03" db="EMBL/GenBank/DDBJ databases">
        <title>novel species isolated from a fishpond in China.</title>
        <authorList>
            <person name="Lu H."/>
            <person name="Cai Z."/>
        </authorList>
    </citation>
    <scope>NUCLEOTIDE SEQUENCE</scope>
    <source>
        <strain evidence="2">JCM 30855</strain>
    </source>
</reference>
<protein>
    <submittedName>
        <fullName evidence="2">PepSY-associated TM helix domain-containing protein</fullName>
    </submittedName>
</protein>
<organism evidence="2 3">
    <name type="scientific">Bowmanella dokdonensis</name>
    <dbReference type="NCBI Taxonomy" id="751969"/>
    <lineage>
        <taxon>Bacteria</taxon>
        <taxon>Pseudomonadati</taxon>
        <taxon>Pseudomonadota</taxon>
        <taxon>Gammaproteobacteria</taxon>
        <taxon>Alteromonadales</taxon>
        <taxon>Alteromonadaceae</taxon>
        <taxon>Bowmanella</taxon>
    </lineage>
</organism>
<feature type="transmembrane region" description="Helical" evidence="1">
    <location>
        <begin position="12"/>
        <end position="38"/>
    </location>
</feature>
<evidence type="ECO:0000313" key="2">
    <source>
        <dbReference type="EMBL" id="MBN7825438.1"/>
    </source>
</evidence>
<sequence length="205" mass="23394">MARKSLRSLYQVCRWLHIYLSTALFGLLLFFCISGLVLNHMGWLEDSGRQGQLSLPMPTDWQRFQATPVQLMPLMQDYLYQEFSLRAPRSTEWDADMQEILFDYAMPAGYALVSLDLASSTLTLEYHQGNWLGVWADLHKGRHSGEVWSWIIDLSAVLMLLFALTGLIILFQNRAKWRTGLLAALTGIITPLLFYYLCVPAISGV</sequence>
<dbReference type="PANTHER" id="PTHR40115">
    <property type="entry name" value="INNER MEMBRANE PROTEIN WITH PEPSY TM HELIX"/>
    <property type="match status" value="1"/>
</dbReference>
<dbReference type="Pfam" id="PF16357">
    <property type="entry name" value="PepSY_TM_like_2"/>
    <property type="match status" value="1"/>
</dbReference>
<dbReference type="Proteomes" id="UP000664654">
    <property type="component" value="Unassembled WGS sequence"/>
</dbReference>
<keyword evidence="1" id="KW-1133">Transmembrane helix</keyword>
<dbReference type="AlphaFoldDB" id="A0A939DMD9"/>
<feature type="transmembrane region" description="Helical" evidence="1">
    <location>
        <begin position="147"/>
        <end position="170"/>
    </location>
</feature>